<dbReference type="EC" id="2.1.1.72" evidence="1"/>
<protein>
    <submittedName>
        <fullName evidence="1">DNA adenine methyltransferase YhdJ</fullName>
        <ecNumber evidence="1">2.1.1.72</ecNumber>
    </submittedName>
</protein>
<feature type="non-terminal residue" evidence="1">
    <location>
        <position position="1"/>
    </location>
</feature>
<dbReference type="GO" id="GO:0009007">
    <property type="term" value="F:site-specific DNA-methyltransferase (adenine-specific) activity"/>
    <property type="evidence" value="ECO:0007669"/>
    <property type="project" value="UniProtKB-EC"/>
</dbReference>
<gene>
    <name evidence="1" type="ORF">EZS27_033601</name>
</gene>
<sequence>DNIGRNVIDNFFAAVQRSDKKLFEKNKTNWKPVGYIIAFSFSRGAIEEIARLKNKENIIIELKRVGDIVSYGKGPKVTLTAEEIEPYKYALEASAESEEGIEFYSWDFNHNVKEGFKADVILDKEGKQTRKFQPGIRHIAVEAVDKHGLEATDKITINNS</sequence>
<keyword evidence="1" id="KW-0808">Transferase</keyword>
<reference evidence="1" key="1">
    <citation type="submission" date="2019-03" db="EMBL/GenBank/DDBJ databases">
        <title>Single cell metagenomics reveals metabolic interactions within the superorganism composed of flagellate Streblomastix strix and complex community of Bacteroidetes bacteria on its surface.</title>
        <authorList>
            <person name="Treitli S.C."/>
            <person name="Kolisko M."/>
            <person name="Husnik F."/>
            <person name="Keeling P."/>
            <person name="Hampl V."/>
        </authorList>
    </citation>
    <scope>NUCLEOTIDE SEQUENCE</scope>
    <source>
        <strain evidence="1">STM</strain>
    </source>
</reference>
<dbReference type="GO" id="GO:0032259">
    <property type="term" value="P:methylation"/>
    <property type="evidence" value="ECO:0007669"/>
    <property type="project" value="UniProtKB-KW"/>
</dbReference>
<comment type="caution">
    <text evidence="1">The sequence shown here is derived from an EMBL/GenBank/DDBJ whole genome shotgun (WGS) entry which is preliminary data.</text>
</comment>
<dbReference type="EMBL" id="SNRY01005029">
    <property type="protein sequence ID" value="KAA6316031.1"/>
    <property type="molecule type" value="Genomic_DNA"/>
</dbReference>
<organism evidence="1">
    <name type="scientific">termite gut metagenome</name>
    <dbReference type="NCBI Taxonomy" id="433724"/>
    <lineage>
        <taxon>unclassified sequences</taxon>
        <taxon>metagenomes</taxon>
        <taxon>organismal metagenomes</taxon>
    </lineage>
</organism>
<evidence type="ECO:0000313" key="1">
    <source>
        <dbReference type="EMBL" id="KAA6316031.1"/>
    </source>
</evidence>
<dbReference type="AlphaFoldDB" id="A0A5J4Q5J0"/>
<proteinExistence type="predicted"/>
<name>A0A5J4Q5J0_9ZZZZ</name>
<accession>A0A5J4Q5J0</accession>
<keyword evidence="1" id="KW-0489">Methyltransferase</keyword>